<evidence type="ECO:0000313" key="2">
    <source>
        <dbReference type="WBParaSite" id="ACRNAN_Path_1256.g4902.t1"/>
    </source>
</evidence>
<dbReference type="WBParaSite" id="ACRNAN_Path_1256.g4902.t1">
    <property type="protein sequence ID" value="ACRNAN_Path_1256.g4902.t1"/>
    <property type="gene ID" value="ACRNAN_Path_1256.g4902"/>
</dbReference>
<reference evidence="2" key="1">
    <citation type="submission" date="2022-11" db="UniProtKB">
        <authorList>
            <consortium name="WormBaseParasite"/>
        </authorList>
    </citation>
    <scope>IDENTIFICATION</scope>
</reference>
<dbReference type="Proteomes" id="UP000887540">
    <property type="component" value="Unplaced"/>
</dbReference>
<accession>A0A914BXZ0</accession>
<organism evidence="1 2">
    <name type="scientific">Acrobeloides nanus</name>
    <dbReference type="NCBI Taxonomy" id="290746"/>
    <lineage>
        <taxon>Eukaryota</taxon>
        <taxon>Metazoa</taxon>
        <taxon>Ecdysozoa</taxon>
        <taxon>Nematoda</taxon>
        <taxon>Chromadorea</taxon>
        <taxon>Rhabditida</taxon>
        <taxon>Tylenchina</taxon>
        <taxon>Cephalobomorpha</taxon>
        <taxon>Cephaloboidea</taxon>
        <taxon>Cephalobidae</taxon>
        <taxon>Acrobeloides</taxon>
    </lineage>
</organism>
<keyword evidence="1" id="KW-1185">Reference proteome</keyword>
<sequence>MKIEVLASYGMSKAMLSTAKQAIIKHFTHNLYMSGIEADRIGEDLEDVFGGLWAVYNYDIDYDIAYTIVRRSPSYVLFQVDDRGMLLARDGFPDPPEGGYNRPLI</sequence>
<proteinExistence type="predicted"/>
<dbReference type="AlphaFoldDB" id="A0A914BXZ0"/>
<name>A0A914BXZ0_9BILA</name>
<evidence type="ECO:0000313" key="1">
    <source>
        <dbReference type="Proteomes" id="UP000887540"/>
    </source>
</evidence>
<protein>
    <submittedName>
        <fullName evidence="2">Uncharacterized protein</fullName>
    </submittedName>
</protein>